<evidence type="ECO:0000313" key="6">
    <source>
        <dbReference type="Proteomes" id="UP000612362"/>
    </source>
</evidence>
<evidence type="ECO:0000259" key="4">
    <source>
        <dbReference type="PROSITE" id="PS51186"/>
    </source>
</evidence>
<dbReference type="InterPro" id="IPR051531">
    <property type="entry name" value="N-acetyltransferase"/>
</dbReference>
<dbReference type="Gene3D" id="3.40.630.30">
    <property type="match status" value="1"/>
</dbReference>
<name>A0A8J3HWP4_9CHLR</name>
<dbReference type="SUPFAM" id="SSF55729">
    <property type="entry name" value="Acyl-CoA N-acyltransferases (Nat)"/>
    <property type="match status" value="1"/>
</dbReference>
<dbReference type="InterPro" id="IPR000182">
    <property type="entry name" value="GNAT_dom"/>
</dbReference>
<sequence length="187" mass="20721">MDRRSVHSESKEGIKTGLASMPHLPLLMPDLQLVRLDHASAILAFERENRAYFAASVPDRGDEFFAEFDTRLAQLLEWQAAGTDYFHLLIDEDGKVLGRVNLVEVADGSAELGYRIAQKAAGQGLATAAVHKARELATTEYKLTRLRARVTLDNPASRKVLEHNGFVAIGELTLNGKPAMSYIYEPR</sequence>
<dbReference type="GO" id="GO:0008999">
    <property type="term" value="F:protein-N-terminal-alanine acetyltransferase activity"/>
    <property type="evidence" value="ECO:0007669"/>
    <property type="project" value="TreeGrafter"/>
</dbReference>
<reference evidence="5" key="1">
    <citation type="submission" date="2020-10" db="EMBL/GenBank/DDBJ databases">
        <title>Taxonomic study of unclassified bacteria belonging to the class Ktedonobacteria.</title>
        <authorList>
            <person name="Yabe S."/>
            <person name="Wang C.M."/>
            <person name="Zheng Y."/>
            <person name="Sakai Y."/>
            <person name="Cavaletti L."/>
            <person name="Monciardini P."/>
            <person name="Donadio S."/>
        </authorList>
    </citation>
    <scope>NUCLEOTIDE SEQUENCE</scope>
    <source>
        <strain evidence="5">SOSP1-1</strain>
    </source>
</reference>
<dbReference type="Pfam" id="PF13302">
    <property type="entry name" value="Acetyltransf_3"/>
    <property type="match status" value="1"/>
</dbReference>
<comment type="similarity">
    <text evidence="3">Belongs to the acetyltransferase family. RimJ subfamily.</text>
</comment>
<dbReference type="InterPro" id="IPR016181">
    <property type="entry name" value="Acyl_CoA_acyltransferase"/>
</dbReference>
<comment type="caution">
    <text evidence="5">The sequence shown here is derived from an EMBL/GenBank/DDBJ whole genome shotgun (WGS) entry which is preliminary data.</text>
</comment>
<keyword evidence="1" id="KW-0808">Transferase</keyword>
<evidence type="ECO:0000256" key="1">
    <source>
        <dbReference type="ARBA" id="ARBA00022679"/>
    </source>
</evidence>
<evidence type="ECO:0000256" key="2">
    <source>
        <dbReference type="ARBA" id="ARBA00023315"/>
    </source>
</evidence>
<evidence type="ECO:0000256" key="3">
    <source>
        <dbReference type="ARBA" id="ARBA00038502"/>
    </source>
</evidence>
<organism evidence="5 6">
    <name type="scientific">Ktedonospora formicarum</name>
    <dbReference type="NCBI Taxonomy" id="2778364"/>
    <lineage>
        <taxon>Bacteria</taxon>
        <taxon>Bacillati</taxon>
        <taxon>Chloroflexota</taxon>
        <taxon>Ktedonobacteria</taxon>
        <taxon>Ktedonobacterales</taxon>
        <taxon>Ktedonobacteraceae</taxon>
        <taxon>Ktedonospora</taxon>
    </lineage>
</organism>
<dbReference type="AlphaFoldDB" id="A0A8J3HWP4"/>
<keyword evidence="6" id="KW-1185">Reference proteome</keyword>
<dbReference type="GO" id="GO:0005737">
    <property type="term" value="C:cytoplasm"/>
    <property type="evidence" value="ECO:0007669"/>
    <property type="project" value="TreeGrafter"/>
</dbReference>
<dbReference type="Proteomes" id="UP000612362">
    <property type="component" value="Unassembled WGS sequence"/>
</dbReference>
<keyword evidence="2" id="KW-0012">Acyltransferase</keyword>
<feature type="domain" description="N-acetyltransferase" evidence="4">
    <location>
        <begin position="29"/>
        <end position="187"/>
    </location>
</feature>
<proteinExistence type="inferred from homology"/>
<dbReference type="EMBL" id="BNJF01000001">
    <property type="protein sequence ID" value="GHO42233.1"/>
    <property type="molecule type" value="Genomic_DNA"/>
</dbReference>
<dbReference type="PANTHER" id="PTHR43792">
    <property type="entry name" value="GNAT FAMILY, PUTATIVE (AFU_ORTHOLOGUE AFUA_3G00765)-RELATED-RELATED"/>
    <property type="match status" value="1"/>
</dbReference>
<dbReference type="PROSITE" id="PS51186">
    <property type="entry name" value="GNAT"/>
    <property type="match status" value="1"/>
</dbReference>
<accession>A0A8J3HWP4</accession>
<protein>
    <recommendedName>
        <fullName evidence="4">N-acetyltransferase domain-containing protein</fullName>
    </recommendedName>
</protein>
<evidence type="ECO:0000313" key="5">
    <source>
        <dbReference type="EMBL" id="GHO42233.1"/>
    </source>
</evidence>
<gene>
    <name evidence="5" type="ORF">KSX_03960</name>
</gene>
<dbReference type="PANTHER" id="PTHR43792:SF8">
    <property type="entry name" value="[RIBOSOMAL PROTEIN US5]-ALANINE N-ACETYLTRANSFERASE"/>
    <property type="match status" value="1"/>
</dbReference>